<gene>
    <name evidence="2" type="ORF">GGX14DRAFT_622866</name>
</gene>
<keyword evidence="1" id="KW-1133">Transmembrane helix</keyword>
<accession>A0AAD6YCW9</accession>
<keyword evidence="3" id="KW-1185">Reference proteome</keyword>
<dbReference type="Proteomes" id="UP001219525">
    <property type="component" value="Unassembled WGS sequence"/>
</dbReference>
<evidence type="ECO:0000313" key="3">
    <source>
        <dbReference type="Proteomes" id="UP001219525"/>
    </source>
</evidence>
<evidence type="ECO:0000313" key="2">
    <source>
        <dbReference type="EMBL" id="KAJ7212270.1"/>
    </source>
</evidence>
<proteinExistence type="predicted"/>
<feature type="transmembrane region" description="Helical" evidence="1">
    <location>
        <begin position="56"/>
        <end position="77"/>
    </location>
</feature>
<feature type="transmembrane region" description="Helical" evidence="1">
    <location>
        <begin position="585"/>
        <end position="607"/>
    </location>
</feature>
<protein>
    <submittedName>
        <fullName evidence="2">Uncharacterized protein</fullName>
    </submittedName>
</protein>
<keyword evidence="1" id="KW-0812">Transmembrane</keyword>
<name>A0AAD6YCW9_9AGAR</name>
<organism evidence="2 3">
    <name type="scientific">Mycena pura</name>
    <dbReference type="NCBI Taxonomy" id="153505"/>
    <lineage>
        <taxon>Eukaryota</taxon>
        <taxon>Fungi</taxon>
        <taxon>Dikarya</taxon>
        <taxon>Basidiomycota</taxon>
        <taxon>Agaricomycotina</taxon>
        <taxon>Agaricomycetes</taxon>
        <taxon>Agaricomycetidae</taxon>
        <taxon>Agaricales</taxon>
        <taxon>Marasmiineae</taxon>
        <taxon>Mycenaceae</taxon>
        <taxon>Mycena</taxon>
    </lineage>
</organism>
<dbReference type="EMBL" id="JARJCW010000024">
    <property type="protein sequence ID" value="KAJ7212270.1"/>
    <property type="molecule type" value="Genomic_DNA"/>
</dbReference>
<feature type="transmembrane region" description="Helical" evidence="1">
    <location>
        <begin position="506"/>
        <end position="523"/>
    </location>
</feature>
<feature type="transmembrane region" description="Helical" evidence="1">
    <location>
        <begin position="16"/>
        <end position="35"/>
    </location>
</feature>
<sequence length="653" mass="70701">MAGDLDLHNASFWSKLHPVPGLVVSTAATVLLVLQTKRDNTALYTFVTEHRTAIQVAIQIISHALGFIEIFTVTSIVNFSTRLRLSRGSVSLTELRLWQSVSSIRMVWSMPLLHLTILVPYIVFHLLPSALWAGAITPIASSTVAHGSIQVPVFGPDPHNEFWNHTITGQISDFLWPVTRNSKGVFSYTPAAVLQGVILNAAVTATSSGGLHMSTHPKNDNSRLTYVGRSFGVGSSAGLEDGYFDVLSSNTASSILGYSYQELGYSTNVQCIRNTSSGWQITPYSIALDGTFPNNYLAQGPLPNSQFNTSTMSFRIEDYATLRLRDDSEIVALVGLSHAPSNIFAIATGNGPYDVLDKVQCEAHFTPFTFDVFVDMTSLAITVTPLANSTIDMDPTSSQFGSQLGAIPQLIMREVTFLSMMNTNLYTSALGNAFMSSIANVAAMWNTSMNDTATIMEAISTSLESMIDDILVAYGSAQLEIGGAQLASMATETTTKQILPAMRIGSFQYVGAVNVLILGIYLAELLRTRGWRDMPVFDYNDIFSVVVAASRGGRELGDAVVEAHTFVGTLLSSSTRALAWSFAEYTVVLLTLASIIVLGVLFVYIFALEDEKMSRKEQTMLGAVYAGDIPDHFGGHPRARGHEICPALGSDVV</sequence>
<dbReference type="AlphaFoldDB" id="A0AAD6YCW9"/>
<evidence type="ECO:0000256" key="1">
    <source>
        <dbReference type="SAM" id="Phobius"/>
    </source>
</evidence>
<reference evidence="2" key="1">
    <citation type="submission" date="2023-03" db="EMBL/GenBank/DDBJ databases">
        <title>Massive genome expansion in bonnet fungi (Mycena s.s.) driven by repeated elements and novel gene families across ecological guilds.</title>
        <authorList>
            <consortium name="Lawrence Berkeley National Laboratory"/>
            <person name="Harder C.B."/>
            <person name="Miyauchi S."/>
            <person name="Viragh M."/>
            <person name="Kuo A."/>
            <person name="Thoen E."/>
            <person name="Andreopoulos B."/>
            <person name="Lu D."/>
            <person name="Skrede I."/>
            <person name="Drula E."/>
            <person name="Henrissat B."/>
            <person name="Morin E."/>
            <person name="Kohler A."/>
            <person name="Barry K."/>
            <person name="LaButti K."/>
            <person name="Morin E."/>
            <person name="Salamov A."/>
            <person name="Lipzen A."/>
            <person name="Mereny Z."/>
            <person name="Hegedus B."/>
            <person name="Baldrian P."/>
            <person name="Stursova M."/>
            <person name="Weitz H."/>
            <person name="Taylor A."/>
            <person name="Grigoriev I.V."/>
            <person name="Nagy L.G."/>
            <person name="Martin F."/>
            <person name="Kauserud H."/>
        </authorList>
    </citation>
    <scope>NUCLEOTIDE SEQUENCE</scope>
    <source>
        <strain evidence="2">9144</strain>
    </source>
</reference>
<comment type="caution">
    <text evidence="2">The sequence shown here is derived from an EMBL/GenBank/DDBJ whole genome shotgun (WGS) entry which is preliminary data.</text>
</comment>
<keyword evidence="1" id="KW-0472">Membrane</keyword>
<feature type="transmembrane region" description="Helical" evidence="1">
    <location>
        <begin position="106"/>
        <end position="127"/>
    </location>
</feature>